<reference evidence="2 3" key="1">
    <citation type="submission" date="2013-09" db="EMBL/GenBank/DDBJ databases">
        <authorList>
            <person name="Zeng Z."/>
            <person name="Chen C."/>
        </authorList>
    </citation>
    <scope>NUCLEOTIDE SEQUENCE [LARGE SCALE GENOMIC DNA]</scope>
    <source>
        <strain evidence="2 3">WB 4.1-42</strain>
    </source>
</reference>
<sequence>MKRFLLLLLIATTLPSFTLPPTAPFNIVGKWKATEDGIAIILDFDKDGYAIMQKGKDVMGGKEFDVKGFKGSMTYKVDYTKEPDELDIVITNISTGERKVLKGIFKVMGDNQMKVLIGYDSVRPTNFDTPDAMIFTRVTK</sequence>
<comment type="caution">
    <text evidence="2">The sequence shown here is derived from an EMBL/GenBank/DDBJ whole genome shotgun (WGS) entry which is preliminary data.</text>
</comment>
<dbReference type="AlphaFoldDB" id="A0A0A2MLQ0"/>
<keyword evidence="1" id="KW-0732">Signal</keyword>
<feature type="chain" id="PRO_5002003409" description="DUF4488 domain-containing protein" evidence="1">
    <location>
        <begin position="19"/>
        <end position="140"/>
    </location>
</feature>
<evidence type="ECO:0000256" key="1">
    <source>
        <dbReference type="SAM" id="SignalP"/>
    </source>
</evidence>
<dbReference type="Proteomes" id="UP000030111">
    <property type="component" value="Unassembled WGS sequence"/>
</dbReference>
<dbReference type="OrthoDB" id="1366248at2"/>
<protein>
    <recommendedName>
        <fullName evidence="4">DUF4488 domain-containing protein</fullName>
    </recommendedName>
</protein>
<feature type="signal peptide" evidence="1">
    <location>
        <begin position="1"/>
        <end position="18"/>
    </location>
</feature>
<dbReference type="STRING" id="1121898.GCA_000422725_01334"/>
<organism evidence="2 3">
    <name type="scientific">Flavobacterium subsaxonicum WB 4.1-42 = DSM 21790</name>
    <dbReference type="NCBI Taxonomy" id="1121898"/>
    <lineage>
        <taxon>Bacteria</taxon>
        <taxon>Pseudomonadati</taxon>
        <taxon>Bacteroidota</taxon>
        <taxon>Flavobacteriia</taxon>
        <taxon>Flavobacteriales</taxon>
        <taxon>Flavobacteriaceae</taxon>
        <taxon>Flavobacterium</taxon>
    </lineage>
</organism>
<proteinExistence type="predicted"/>
<name>A0A0A2MLQ0_9FLAO</name>
<keyword evidence="3" id="KW-1185">Reference proteome</keyword>
<evidence type="ECO:0008006" key="4">
    <source>
        <dbReference type="Google" id="ProtNLM"/>
    </source>
</evidence>
<gene>
    <name evidence="2" type="ORF">Q766_13250</name>
</gene>
<dbReference type="eggNOG" id="ENOG503355N">
    <property type="taxonomic scope" value="Bacteria"/>
</dbReference>
<evidence type="ECO:0000313" key="2">
    <source>
        <dbReference type="EMBL" id="KGO92418.1"/>
    </source>
</evidence>
<evidence type="ECO:0000313" key="3">
    <source>
        <dbReference type="Proteomes" id="UP000030111"/>
    </source>
</evidence>
<accession>A0A0A2MLQ0</accession>
<dbReference type="EMBL" id="JRLY01000010">
    <property type="protein sequence ID" value="KGO92418.1"/>
    <property type="molecule type" value="Genomic_DNA"/>
</dbReference>
<dbReference type="RefSeq" id="WP_026990223.1">
    <property type="nucleotide sequence ID" value="NZ_AUGP01000017.1"/>
</dbReference>